<name>A0A1F8A4Y6_9EURO</name>
<feature type="domain" description="Major facilitator superfamily (MFS) profile" evidence="7">
    <location>
        <begin position="36"/>
        <end position="525"/>
    </location>
</feature>
<feature type="transmembrane region" description="Helical" evidence="6">
    <location>
        <begin position="71"/>
        <end position="89"/>
    </location>
</feature>
<evidence type="ECO:0000256" key="3">
    <source>
        <dbReference type="ARBA" id="ARBA00022989"/>
    </source>
</evidence>
<dbReference type="OrthoDB" id="6770063at2759"/>
<dbReference type="EMBL" id="LYCR01000028">
    <property type="protein sequence ID" value="OGM46802.1"/>
    <property type="molecule type" value="Genomic_DNA"/>
</dbReference>
<dbReference type="Pfam" id="PF07690">
    <property type="entry name" value="MFS_1"/>
    <property type="match status" value="1"/>
</dbReference>
<feature type="region of interest" description="Disordered" evidence="5">
    <location>
        <begin position="1"/>
        <end position="25"/>
    </location>
</feature>
<dbReference type="GO" id="GO:0015174">
    <property type="term" value="F:basic amino acid transmembrane transporter activity"/>
    <property type="evidence" value="ECO:0007669"/>
    <property type="project" value="TreeGrafter"/>
</dbReference>
<comment type="subcellular location">
    <subcellularLocation>
        <location evidence="1">Membrane</location>
        <topology evidence="1">Multi-pass membrane protein</topology>
    </subcellularLocation>
</comment>
<feature type="transmembrane region" description="Helical" evidence="6">
    <location>
        <begin position="397"/>
        <end position="418"/>
    </location>
</feature>
<dbReference type="SUPFAM" id="SSF103473">
    <property type="entry name" value="MFS general substrate transporter"/>
    <property type="match status" value="1"/>
</dbReference>
<protein>
    <submittedName>
        <fullName evidence="8">MSF multidrug transporter</fullName>
    </submittedName>
</protein>
<feature type="transmembrane region" description="Helical" evidence="6">
    <location>
        <begin position="336"/>
        <end position="356"/>
    </location>
</feature>
<feature type="transmembrane region" description="Helical" evidence="6">
    <location>
        <begin position="368"/>
        <end position="385"/>
    </location>
</feature>
<feature type="transmembrane region" description="Helical" evidence="6">
    <location>
        <begin position="195"/>
        <end position="213"/>
    </location>
</feature>
<feature type="transmembrane region" description="Helical" evidence="6">
    <location>
        <begin position="263"/>
        <end position="285"/>
    </location>
</feature>
<organism evidence="8 9">
    <name type="scientific">Aspergillus bombycis</name>
    <dbReference type="NCBI Taxonomy" id="109264"/>
    <lineage>
        <taxon>Eukaryota</taxon>
        <taxon>Fungi</taxon>
        <taxon>Dikarya</taxon>
        <taxon>Ascomycota</taxon>
        <taxon>Pezizomycotina</taxon>
        <taxon>Eurotiomycetes</taxon>
        <taxon>Eurotiomycetidae</taxon>
        <taxon>Eurotiales</taxon>
        <taxon>Aspergillaceae</taxon>
        <taxon>Aspergillus</taxon>
    </lineage>
</organism>
<dbReference type="InterPro" id="IPR011701">
    <property type="entry name" value="MFS"/>
</dbReference>
<feature type="transmembrane region" description="Helical" evidence="6">
    <location>
        <begin position="126"/>
        <end position="147"/>
    </location>
</feature>
<comment type="caution">
    <text evidence="8">The sequence shown here is derived from an EMBL/GenBank/DDBJ whole genome shotgun (WGS) entry which is preliminary data.</text>
</comment>
<feature type="transmembrane region" description="Helical" evidence="6">
    <location>
        <begin position="35"/>
        <end position="59"/>
    </location>
</feature>
<accession>A0A1F8A4Y6</accession>
<keyword evidence="3 6" id="KW-1133">Transmembrane helix</keyword>
<evidence type="ECO:0000256" key="4">
    <source>
        <dbReference type="ARBA" id="ARBA00023136"/>
    </source>
</evidence>
<dbReference type="InterPro" id="IPR036259">
    <property type="entry name" value="MFS_trans_sf"/>
</dbReference>
<keyword evidence="4 6" id="KW-0472">Membrane</keyword>
<gene>
    <name evidence="8" type="ORF">ABOM_005021</name>
</gene>
<dbReference type="GeneID" id="34448411"/>
<dbReference type="PANTHER" id="PTHR23501">
    <property type="entry name" value="MAJOR FACILITATOR SUPERFAMILY"/>
    <property type="match status" value="1"/>
</dbReference>
<dbReference type="AlphaFoldDB" id="A0A1F8A4Y6"/>
<keyword evidence="2 6" id="KW-0812">Transmembrane</keyword>
<feature type="transmembrane region" description="Helical" evidence="6">
    <location>
        <begin position="101"/>
        <end position="120"/>
    </location>
</feature>
<dbReference type="InterPro" id="IPR020846">
    <property type="entry name" value="MFS_dom"/>
</dbReference>
<evidence type="ECO:0000256" key="6">
    <source>
        <dbReference type="SAM" id="Phobius"/>
    </source>
</evidence>
<dbReference type="GO" id="GO:0000329">
    <property type="term" value="C:fungal-type vacuole membrane"/>
    <property type="evidence" value="ECO:0007669"/>
    <property type="project" value="TreeGrafter"/>
</dbReference>
<evidence type="ECO:0000313" key="8">
    <source>
        <dbReference type="EMBL" id="OGM46802.1"/>
    </source>
</evidence>
<feature type="transmembrane region" description="Helical" evidence="6">
    <location>
        <begin position="234"/>
        <end position="251"/>
    </location>
</feature>
<sequence length="527" mass="56951">MTADEESPFLHSPTTPGSPESDLDLSRKSEHANKLVIYGSFLGVFLASADESLVISTWSSIASQFNRLSEGSWLLVAYNFGYCVSLPVYGTLSDSYGRKNVLLWAYFLFALGCLACGASGSLIQLILARVLAGISGGGMVALVSIIITDLMPANEVALFRGYANVVNVAGRSLGAPVGGFLITTLGWRWSFLGQLPLIIICMMVAYYGLPSSLNQSKTNDDPDIPRSPASHIDYGGIISFATAIVMLLLLIQSSNGTDDYPMLPLMASAFAIAVAVFVLTEAYWARNPLIPLSLVKGPLGGYFVGQLMLLTGRSALSSNMVPYFVRAEKATDILASFTYVVTAVGVSVGGLIAGAIIKRTKRYKTMSVIAVGSAALLSILIYIRYRDGCYTWELVYLFPSGVSNGILFSTQFIGMSLTAPKERLATSIGIYYLSQQLGFIVGPAASVAVVQRRFANSLSGGLEGLKEKQRIDRILNDLRFSESLPERVQSIVRSSYLYGFQFVPLLGTVSILIMLPIVLLLKERRIE</sequence>
<proteinExistence type="predicted"/>
<dbReference type="Gene3D" id="1.20.1250.20">
    <property type="entry name" value="MFS general substrate transporter like domains"/>
    <property type="match status" value="2"/>
</dbReference>
<dbReference type="PROSITE" id="PS50850">
    <property type="entry name" value="MFS"/>
    <property type="match status" value="1"/>
</dbReference>
<evidence type="ECO:0000256" key="5">
    <source>
        <dbReference type="SAM" id="MobiDB-lite"/>
    </source>
</evidence>
<dbReference type="PANTHER" id="PTHR23501:SF33">
    <property type="entry name" value="MAJOR FACILITATOR SUPERFAMILY (MFS) PROFILE DOMAIN-CONTAINING PROTEIN"/>
    <property type="match status" value="1"/>
</dbReference>
<evidence type="ECO:0000256" key="1">
    <source>
        <dbReference type="ARBA" id="ARBA00004141"/>
    </source>
</evidence>
<keyword evidence="9" id="KW-1185">Reference proteome</keyword>
<feature type="transmembrane region" description="Helical" evidence="6">
    <location>
        <begin position="496"/>
        <end position="521"/>
    </location>
</feature>
<evidence type="ECO:0000259" key="7">
    <source>
        <dbReference type="PROSITE" id="PS50850"/>
    </source>
</evidence>
<dbReference type="Proteomes" id="UP000179179">
    <property type="component" value="Unassembled WGS sequence"/>
</dbReference>
<feature type="transmembrane region" description="Helical" evidence="6">
    <location>
        <begin position="297"/>
        <end position="316"/>
    </location>
</feature>
<dbReference type="RefSeq" id="XP_022390519.1">
    <property type="nucleotide sequence ID" value="XM_022532150.1"/>
</dbReference>
<evidence type="ECO:0000313" key="9">
    <source>
        <dbReference type="Proteomes" id="UP000179179"/>
    </source>
</evidence>
<evidence type="ECO:0000256" key="2">
    <source>
        <dbReference type="ARBA" id="ARBA00022692"/>
    </source>
</evidence>
<feature type="transmembrane region" description="Helical" evidence="6">
    <location>
        <begin position="430"/>
        <end position="450"/>
    </location>
</feature>
<reference evidence="8 9" key="1">
    <citation type="journal article" date="2016" name="Genome Biol. Evol.">
        <title>Draft genome sequence of an aflatoxigenic Aspergillus species, A. bombycis.</title>
        <authorList>
            <person name="Moore G.G."/>
            <person name="Mack B.M."/>
            <person name="Beltz S.B."/>
            <person name="Gilbert M.K."/>
        </authorList>
    </citation>
    <scope>NUCLEOTIDE SEQUENCE [LARGE SCALE GENOMIC DNA]</scope>
    <source>
        <strain evidence="9">NRRL 26010</strain>
    </source>
</reference>